<proteinExistence type="predicted"/>
<protein>
    <submittedName>
        <fullName evidence="3">Uncharacterized protein</fullName>
    </submittedName>
</protein>
<gene>
    <name evidence="3" type="ORF">HNP86_001725</name>
</gene>
<feature type="domain" description="DUF6293" evidence="2">
    <location>
        <begin position="168"/>
        <end position="256"/>
    </location>
</feature>
<evidence type="ECO:0000313" key="3">
    <source>
        <dbReference type="EMBL" id="MBA2851572.1"/>
    </source>
</evidence>
<dbReference type="InterPro" id="IPR036388">
    <property type="entry name" value="WH-like_DNA-bd_sf"/>
</dbReference>
<dbReference type="Gene3D" id="3.40.50.10770">
    <property type="entry name" value="Hypothetical protein VC1899 like domain (Restriction endonuclease-like)"/>
    <property type="match status" value="1"/>
</dbReference>
<name>A0A7J9NV62_METMI</name>
<reference evidence="3 4" key="1">
    <citation type="submission" date="2020-07" db="EMBL/GenBank/DDBJ databases">
        <title>Genomic Encyclopedia of Type Strains, Phase IV (KMG-V): Genome sequencing to study the core and pangenomes of soil and plant-associated prokaryotes.</title>
        <authorList>
            <person name="Whitman W."/>
        </authorList>
    </citation>
    <scope>NUCLEOTIDE SEQUENCE [LARGE SCALE GENOMIC DNA]</scope>
    <source>
        <strain evidence="3 4">A1</strain>
    </source>
</reference>
<dbReference type="AlphaFoldDB" id="A0A7J9NV62"/>
<accession>A0A7J9NV62</accession>
<organism evidence="3 4">
    <name type="scientific">Methanococcus maripaludis</name>
    <name type="common">Methanococcus deltae</name>
    <dbReference type="NCBI Taxonomy" id="39152"/>
    <lineage>
        <taxon>Archaea</taxon>
        <taxon>Methanobacteriati</taxon>
        <taxon>Methanobacteriota</taxon>
        <taxon>Methanomada group</taxon>
        <taxon>Methanococci</taxon>
        <taxon>Methanococcales</taxon>
        <taxon>Methanococcaceae</taxon>
        <taxon>Methanococcus</taxon>
    </lineage>
</organism>
<sequence length="265" mass="30056">MVININIHIVPIGLDSPERFVEGFKRIPPSKVFFFLGKSGDEPVEIEASKIKEHVEKSLGDYVERETINVDPFDFSNVMGEFAKIIRNGLKSNKNVYINVSSSTKIVNVAAYMSASLFSARLYYVKAETYLMTDLTSKLEDESHLKETMDYYLRDGAYLSKGAKGIVEIPVLKMNPPSKDELRVLKKINDSAKESFESLKELVINCLELDYNGTNRNKYSLIVRTLEKNGFLETDRSRSRNRDIKLTESGKVIASISDILEEMSD</sequence>
<dbReference type="Pfam" id="PF19810">
    <property type="entry name" value="HFX_2341_N"/>
    <property type="match status" value="1"/>
</dbReference>
<evidence type="ECO:0000259" key="2">
    <source>
        <dbReference type="Pfam" id="PF22665"/>
    </source>
</evidence>
<evidence type="ECO:0000313" key="4">
    <source>
        <dbReference type="Proteomes" id="UP000564425"/>
    </source>
</evidence>
<dbReference type="Gene3D" id="1.10.10.10">
    <property type="entry name" value="Winged helix-like DNA-binding domain superfamily/Winged helix DNA-binding domain"/>
    <property type="match status" value="1"/>
</dbReference>
<comment type="caution">
    <text evidence="3">The sequence shown here is derived from an EMBL/GenBank/DDBJ whole genome shotgun (WGS) entry which is preliminary data.</text>
</comment>
<dbReference type="InterPro" id="IPR046260">
    <property type="entry name" value="HFX_2341-like_N"/>
</dbReference>
<dbReference type="InterPro" id="IPR054162">
    <property type="entry name" value="DUF6293_C"/>
</dbReference>
<dbReference type="RefSeq" id="WP_181501376.1">
    <property type="nucleotide sequence ID" value="NZ_JACDUH010000002.1"/>
</dbReference>
<dbReference type="Proteomes" id="UP000564425">
    <property type="component" value="Unassembled WGS sequence"/>
</dbReference>
<feature type="domain" description="HFX-2341-like N-terminal" evidence="1">
    <location>
        <begin position="7"/>
        <end position="130"/>
    </location>
</feature>
<dbReference type="Pfam" id="PF22665">
    <property type="entry name" value="WHD_DUF6293"/>
    <property type="match status" value="1"/>
</dbReference>
<evidence type="ECO:0000259" key="1">
    <source>
        <dbReference type="Pfam" id="PF19810"/>
    </source>
</evidence>
<dbReference type="EMBL" id="JACDUH010000002">
    <property type="protein sequence ID" value="MBA2851572.1"/>
    <property type="molecule type" value="Genomic_DNA"/>
</dbReference>